<dbReference type="AlphaFoldDB" id="X1RXF4"/>
<protein>
    <recommendedName>
        <fullName evidence="2">3'-5' exonuclease domain-containing protein</fullName>
    </recommendedName>
</protein>
<feature type="non-terminal residue" evidence="1">
    <location>
        <position position="58"/>
    </location>
</feature>
<name>X1RXF4_9ZZZZ</name>
<evidence type="ECO:0008006" key="2">
    <source>
        <dbReference type="Google" id="ProtNLM"/>
    </source>
</evidence>
<organism evidence="1">
    <name type="scientific">marine sediment metagenome</name>
    <dbReference type="NCBI Taxonomy" id="412755"/>
    <lineage>
        <taxon>unclassified sequences</taxon>
        <taxon>metagenomes</taxon>
        <taxon>ecological metagenomes</taxon>
    </lineage>
</organism>
<accession>X1RXF4</accession>
<evidence type="ECO:0000313" key="1">
    <source>
        <dbReference type="EMBL" id="GAI71586.1"/>
    </source>
</evidence>
<dbReference type="EMBL" id="BARW01000999">
    <property type="protein sequence ID" value="GAI71586.1"/>
    <property type="molecule type" value="Genomic_DNA"/>
</dbReference>
<reference evidence="1" key="1">
    <citation type="journal article" date="2014" name="Front. Microbiol.">
        <title>High frequency of phylogenetically diverse reductive dehalogenase-homologous genes in deep subseafloor sedimentary metagenomes.</title>
        <authorList>
            <person name="Kawai M."/>
            <person name="Futagami T."/>
            <person name="Toyoda A."/>
            <person name="Takaki Y."/>
            <person name="Nishi S."/>
            <person name="Hori S."/>
            <person name="Arai W."/>
            <person name="Tsubouchi T."/>
            <person name="Morono Y."/>
            <person name="Uchiyama I."/>
            <person name="Ito T."/>
            <person name="Fujiyama A."/>
            <person name="Inagaki F."/>
            <person name="Takami H."/>
        </authorList>
    </citation>
    <scope>NUCLEOTIDE SEQUENCE</scope>
    <source>
        <strain evidence="1">Expedition CK06-06</strain>
    </source>
</reference>
<gene>
    <name evidence="1" type="ORF">S12H4_03525</name>
</gene>
<comment type="caution">
    <text evidence="1">The sequence shown here is derived from an EMBL/GenBank/DDBJ whole genome shotgun (WGS) entry which is preliminary data.</text>
</comment>
<proteinExistence type="predicted"/>
<sequence>MFPSTISRDENDKLPLTYFEGQIFLIDTLDSLFKCLPLLNKIQVFGFDTETKPAFKKG</sequence>
<dbReference type="SUPFAM" id="SSF53098">
    <property type="entry name" value="Ribonuclease H-like"/>
    <property type="match status" value="1"/>
</dbReference>
<dbReference type="InterPro" id="IPR012337">
    <property type="entry name" value="RNaseH-like_sf"/>
</dbReference>